<dbReference type="InParanoid" id="A0A0V0QJD8"/>
<keyword evidence="4" id="KW-1185">Reference proteome</keyword>
<evidence type="ECO:0000313" key="3">
    <source>
        <dbReference type="EMBL" id="KRX02283.1"/>
    </source>
</evidence>
<dbReference type="PROSITE" id="PS50222">
    <property type="entry name" value="EF_HAND_2"/>
    <property type="match status" value="3"/>
</dbReference>
<evidence type="ECO:0000259" key="2">
    <source>
        <dbReference type="PROSITE" id="PS50222"/>
    </source>
</evidence>
<reference evidence="3 4" key="1">
    <citation type="journal article" date="2015" name="Sci. Rep.">
        <title>Genome of the facultative scuticociliatosis pathogen Pseudocohnilembus persalinus provides insight into its virulence through horizontal gene transfer.</title>
        <authorList>
            <person name="Xiong J."/>
            <person name="Wang G."/>
            <person name="Cheng J."/>
            <person name="Tian M."/>
            <person name="Pan X."/>
            <person name="Warren A."/>
            <person name="Jiang C."/>
            <person name="Yuan D."/>
            <person name="Miao W."/>
        </authorList>
    </citation>
    <scope>NUCLEOTIDE SEQUENCE [LARGE SCALE GENOMIC DNA]</scope>
    <source>
        <strain evidence="3">36N120E</strain>
    </source>
</reference>
<protein>
    <recommendedName>
        <fullName evidence="2">EF-hand domain-containing protein</fullName>
    </recommendedName>
</protein>
<dbReference type="PROSITE" id="PS00018">
    <property type="entry name" value="EF_HAND_1"/>
    <property type="match status" value="2"/>
</dbReference>
<dbReference type="AlphaFoldDB" id="A0A0V0QJD8"/>
<dbReference type="Proteomes" id="UP000054937">
    <property type="component" value="Unassembled WGS sequence"/>
</dbReference>
<dbReference type="GO" id="GO:0005509">
    <property type="term" value="F:calcium ion binding"/>
    <property type="evidence" value="ECO:0007669"/>
    <property type="project" value="InterPro"/>
</dbReference>
<dbReference type="EMBL" id="LDAU01000156">
    <property type="protein sequence ID" value="KRX02283.1"/>
    <property type="molecule type" value="Genomic_DNA"/>
</dbReference>
<keyword evidence="1" id="KW-0106">Calcium</keyword>
<dbReference type="Gene3D" id="1.10.238.10">
    <property type="entry name" value="EF-hand"/>
    <property type="match status" value="2"/>
</dbReference>
<organism evidence="3 4">
    <name type="scientific">Pseudocohnilembus persalinus</name>
    <name type="common">Ciliate</name>
    <dbReference type="NCBI Taxonomy" id="266149"/>
    <lineage>
        <taxon>Eukaryota</taxon>
        <taxon>Sar</taxon>
        <taxon>Alveolata</taxon>
        <taxon>Ciliophora</taxon>
        <taxon>Intramacronucleata</taxon>
        <taxon>Oligohymenophorea</taxon>
        <taxon>Scuticociliatia</taxon>
        <taxon>Philasterida</taxon>
        <taxon>Pseudocohnilembidae</taxon>
        <taxon>Pseudocohnilembus</taxon>
    </lineage>
</organism>
<dbReference type="InterPro" id="IPR002048">
    <property type="entry name" value="EF_hand_dom"/>
</dbReference>
<evidence type="ECO:0000313" key="4">
    <source>
        <dbReference type="Proteomes" id="UP000054937"/>
    </source>
</evidence>
<dbReference type="Pfam" id="PF13202">
    <property type="entry name" value="EF-hand_5"/>
    <property type="match status" value="2"/>
</dbReference>
<dbReference type="SMART" id="SM00054">
    <property type="entry name" value="EFh"/>
    <property type="match status" value="4"/>
</dbReference>
<feature type="domain" description="EF-hand" evidence="2">
    <location>
        <begin position="29"/>
        <end position="64"/>
    </location>
</feature>
<gene>
    <name evidence="3" type="ORF">PPERSA_04905</name>
</gene>
<feature type="domain" description="EF-hand" evidence="2">
    <location>
        <begin position="248"/>
        <end position="283"/>
    </location>
</feature>
<evidence type="ECO:0000256" key="1">
    <source>
        <dbReference type="ARBA" id="ARBA00022837"/>
    </source>
</evidence>
<dbReference type="OrthoDB" id="311768at2759"/>
<dbReference type="SUPFAM" id="SSF47473">
    <property type="entry name" value="EF-hand"/>
    <property type="match status" value="1"/>
</dbReference>
<dbReference type="InterPro" id="IPR011992">
    <property type="entry name" value="EF-hand-dom_pair"/>
</dbReference>
<comment type="caution">
    <text evidence="3">The sequence shown here is derived from an EMBL/GenBank/DDBJ whole genome shotgun (WGS) entry which is preliminary data.</text>
</comment>
<dbReference type="InterPro" id="IPR018247">
    <property type="entry name" value="EF_Hand_1_Ca_BS"/>
</dbReference>
<sequence>MRLQNEQSREGYVDVFETIALMCLINNDDYERRVDYIFRLFDFDFSNNLDMNEFILTIQTVMKGLCKIVDLNPPSLQDMEHFADRFFSSADENQDGQISMNEFVQFVKQNWELQDWFLKFADIQTYENALRRHQEKEQFMIQQFLGFKNIKENDIYVKIKSNVDVFFPILKRQLKDMSYQDFELLTKYLILVSNALYKDQEEDFINYQGYKSVINAWSAFDGCDINYDNSIDKNEIEFLIASMENYKPSKERIQQELKNIDADNSGNISREEWIKYNCLDKFSSAKALTIFYLNKHAH</sequence>
<name>A0A0V0QJD8_PSEPJ</name>
<feature type="domain" description="EF-hand" evidence="2">
    <location>
        <begin position="78"/>
        <end position="113"/>
    </location>
</feature>
<accession>A0A0V0QJD8</accession>
<proteinExistence type="predicted"/>